<dbReference type="RefSeq" id="WP_058387460.1">
    <property type="nucleotide sequence ID" value="NZ_LNXW01000013.1"/>
</dbReference>
<evidence type="ECO:0000256" key="1">
    <source>
        <dbReference type="SAM" id="Phobius"/>
    </source>
</evidence>
<feature type="transmembrane region" description="Helical" evidence="1">
    <location>
        <begin position="18"/>
        <end position="37"/>
    </location>
</feature>
<dbReference type="Proteomes" id="UP000054921">
    <property type="component" value="Unassembled WGS sequence"/>
</dbReference>
<protein>
    <submittedName>
        <fullName evidence="2">Uncharacterized protein</fullName>
    </submittedName>
</protein>
<organism evidence="2 3">
    <name type="scientific">Legionella cherrii</name>
    <dbReference type="NCBI Taxonomy" id="28084"/>
    <lineage>
        <taxon>Bacteria</taxon>
        <taxon>Pseudomonadati</taxon>
        <taxon>Pseudomonadota</taxon>
        <taxon>Gammaproteobacteria</taxon>
        <taxon>Legionellales</taxon>
        <taxon>Legionellaceae</taxon>
        <taxon>Legionella</taxon>
    </lineage>
</organism>
<keyword evidence="1" id="KW-1133">Transmembrane helix</keyword>
<dbReference type="PATRIC" id="fig|28084.5.peg.894"/>
<evidence type="ECO:0000313" key="2">
    <source>
        <dbReference type="EMBL" id="KTC78809.1"/>
    </source>
</evidence>
<dbReference type="AlphaFoldDB" id="A0A0W0S6Q5"/>
<sequence length="66" mass="7261">MDEEVTTTSWSSRLKDSLGDILIGIVLIIGAIVLVFWNERHALHTAQSLAQAEHILISIPNAPINQ</sequence>
<comment type="caution">
    <text evidence="2">The sequence shown here is derived from an EMBL/GenBank/DDBJ whole genome shotgun (WGS) entry which is preliminary data.</text>
</comment>
<evidence type="ECO:0000313" key="3">
    <source>
        <dbReference type="Proteomes" id="UP000054921"/>
    </source>
</evidence>
<keyword evidence="1" id="KW-0472">Membrane</keyword>
<keyword evidence="1" id="KW-0812">Transmembrane</keyword>
<dbReference type="STRING" id="28084.Lche_0829"/>
<reference evidence="2 3" key="1">
    <citation type="submission" date="2015-11" db="EMBL/GenBank/DDBJ databases">
        <title>Genomic analysis of 38 Legionella species identifies large and diverse effector repertoires.</title>
        <authorList>
            <person name="Burstein D."/>
            <person name="Amaro F."/>
            <person name="Zusman T."/>
            <person name="Lifshitz Z."/>
            <person name="Cohen O."/>
            <person name="Gilbert J.A."/>
            <person name="Pupko T."/>
            <person name="Shuman H.A."/>
            <person name="Segal G."/>
        </authorList>
    </citation>
    <scope>NUCLEOTIDE SEQUENCE [LARGE SCALE GENOMIC DNA]</scope>
    <source>
        <strain evidence="2 3">ORW</strain>
    </source>
</reference>
<dbReference type="EMBL" id="LNXW01000013">
    <property type="protein sequence ID" value="KTC78809.1"/>
    <property type="molecule type" value="Genomic_DNA"/>
</dbReference>
<gene>
    <name evidence="2" type="ORF">Lche_0829</name>
</gene>
<proteinExistence type="predicted"/>
<accession>A0A0W0S6Q5</accession>
<name>A0A0W0S6Q5_9GAMM</name>